<feature type="chain" id="PRO_5005318415" evidence="1">
    <location>
        <begin position="29"/>
        <end position="232"/>
    </location>
</feature>
<organism evidence="2 3">
    <name type="scientific">[Clostridium] citroniae WAL-19142</name>
    <dbReference type="NCBI Taxonomy" id="742734"/>
    <lineage>
        <taxon>Bacteria</taxon>
        <taxon>Bacillati</taxon>
        <taxon>Bacillota</taxon>
        <taxon>Clostridia</taxon>
        <taxon>Lachnospirales</taxon>
        <taxon>Lachnospiraceae</taxon>
        <taxon>Enterocloster</taxon>
    </lineage>
</organism>
<proteinExistence type="predicted"/>
<name>A0A0J9E641_9FIRM</name>
<accession>A0A0J9E641</accession>
<protein>
    <submittedName>
        <fullName evidence="2">Uncharacterized protein</fullName>
    </submittedName>
</protein>
<dbReference type="EMBL" id="ADLK01000056">
    <property type="protein sequence ID" value="KMW11105.1"/>
    <property type="molecule type" value="Genomic_DNA"/>
</dbReference>
<evidence type="ECO:0000256" key="1">
    <source>
        <dbReference type="SAM" id="SignalP"/>
    </source>
</evidence>
<reference evidence="2 3" key="1">
    <citation type="submission" date="2011-04" db="EMBL/GenBank/DDBJ databases">
        <title>The Genome Sequence of Clostridium citroniae WAL-19142.</title>
        <authorList>
            <consortium name="The Broad Institute Genome Sequencing Platform"/>
            <person name="Earl A."/>
            <person name="Ward D."/>
            <person name="Feldgarden M."/>
            <person name="Gevers D."/>
            <person name="Warren Y.A."/>
            <person name="Tyrrell K.L."/>
            <person name="Citron D.M."/>
            <person name="Goldstein E.J."/>
            <person name="Daigneault M."/>
            <person name="Allen-Vercoe E."/>
            <person name="Young S.K."/>
            <person name="Zeng Q."/>
            <person name="Gargeya S."/>
            <person name="Fitzgerald M."/>
            <person name="Haas B."/>
            <person name="Abouelleil A."/>
            <person name="Alvarado L."/>
            <person name="Arachchi H.M."/>
            <person name="Berlin A."/>
            <person name="Brown A."/>
            <person name="Chapman S.B."/>
            <person name="Chen Z."/>
            <person name="Dunbar C."/>
            <person name="Freedman E."/>
            <person name="Gearin G."/>
            <person name="Gellesch M."/>
            <person name="Goldberg J."/>
            <person name="Griggs A."/>
            <person name="Gujja S."/>
            <person name="Heilman E.R."/>
            <person name="Heiman D."/>
            <person name="Howarth C."/>
            <person name="Larson L."/>
            <person name="Lui A."/>
            <person name="MacDonald P.J."/>
            <person name="Mehta T."/>
            <person name="Montmayeur A."/>
            <person name="Murphy C."/>
            <person name="Neiman D."/>
            <person name="Pearson M."/>
            <person name="Priest M."/>
            <person name="Roberts A."/>
            <person name="Saif S."/>
            <person name="Shea T."/>
            <person name="Shenoy N."/>
            <person name="Sisk P."/>
            <person name="Stolte C."/>
            <person name="Sykes S."/>
            <person name="White J."/>
            <person name="Yandava C."/>
            <person name="Wortman J."/>
            <person name="Nusbaum C."/>
            <person name="Birren B."/>
        </authorList>
    </citation>
    <scope>NUCLEOTIDE SEQUENCE [LARGE SCALE GENOMIC DNA]</scope>
    <source>
        <strain evidence="2 3">WAL-19142</strain>
    </source>
</reference>
<gene>
    <name evidence="2" type="ORF">HMPREF9470_00392</name>
</gene>
<dbReference type="AlphaFoldDB" id="A0A0J9E641"/>
<keyword evidence="1" id="KW-0732">Signal</keyword>
<evidence type="ECO:0000313" key="3">
    <source>
        <dbReference type="Proteomes" id="UP000037392"/>
    </source>
</evidence>
<dbReference type="PATRIC" id="fig|742734.4.peg.417"/>
<feature type="signal peptide" evidence="1">
    <location>
        <begin position="1"/>
        <end position="28"/>
    </location>
</feature>
<dbReference type="RefSeq" id="WP_002566157.1">
    <property type="nucleotide sequence ID" value="NZ_KQ235875.1"/>
</dbReference>
<sequence>MKGIFKKMISVVLAVVMLFSLSAQSVFASSVGADTLNGIKIIEQKDTDTTMYAKYYMTINGETTLYTEYGEIQKDRVVVDSVSIKVDEHMVIIPSTEQRQHFEYPITAPDSSNSISNSDNLTTRASSCQYKPHTETFSLKIHQFTLSVVKAAIITSLGLGAGDAGVVAGAMIDVVISHGGSYIPDSIYFDGKRCVSKSTGKIYYRYKGNIYMDSSKTELLAKNVSWSRRWGH</sequence>
<dbReference type="OrthoDB" id="9996936at2"/>
<comment type="caution">
    <text evidence="2">The sequence shown here is derived from an EMBL/GenBank/DDBJ whole genome shotgun (WGS) entry which is preliminary data.</text>
</comment>
<dbReference type="Proteomes" id="UP000037392">
    <property type="component" value="Unassembled WGS sequence"/>
</dbReference>
<evidence type="ECO:0000313" key="2">
    <source>
        <dbReference type="EMBL" id="KMW11105.1"/>
    </source>
</evidence>
<dbReference type="GeneID" id="93162946"/>